<gene>
    <name evidence="1" type="ORF">IWQ57_002733</name>
</gene>
<comment type="caution">
    <text evidence="1">The sequence shown here is derived from an EMBL/GenBank/DDBJ whole genome shotgun (WGS) entry which is preliminary data.</text>
</comment>
<proteinExistence type="predicted"/>
<sequence length="169" mass="18220">MRRGGIAACLALAGTALGGCQDPAAFKMCLEQTRAEVSVCGLNMACRCERQESVVRCYEKCGDDRYYRRVKLGEKGQQQIYCSQRRRDEPADLPSFAATDDDDDEHAKKHDEQPKSAPPAAPRPPERRAGKDDRDRDADRALAADTDGAMAGAAIGTHLLVAAALAAAL</sequence>
<dbReference type="EMBL" id="JANBUJ010000760">
    <property type="protein sequence ID" value="KAJ2770283.1"/>
    <property type="molecule type" value="Genomic_DNA"/>
</dbReference>
<keyword evidence="2" id="KW-1185">Reference proteome</keyword>
<evidence type="ECO:0000313" key="2">
    <source>
        <dbReference type="Proteomes" id="UP001140234"/>
    </source>
</evidence>
<accession>A0ACC1JZD4</accession>
<dbReference type="Proteomes" id="UP001140234">
    <property type="component" value="Unassembled WGS sequence"/>
</dbReference>
<name>A0ACC1JZD4_9FUNG</name>
<evidence type="ECO:0000313" key="1">
    <source>
        <dbReference type="EMBL" id="KAJ2770283.1"/>
    </source>
</evidence>
<protein>
    <submittedName>
        <fullName evidence="1">Uncharacterized protein</fullName>
    </submittedName>
</protein>
<organism evidence="1 2">
    <name type="scientific">Coemansia nantahalensis</name>
    <dbReference type="NCBI Taxonomy" id="2789366"/>
    <lineage>
        <taxon>Eukaryota</taxon>
        <taxon>Fungi</taxon>
        <taxon>Fungi incertae sedis</taxon>
        <taxon>Zoopagomycota</taxon>
        <taxon>Kickxellomycotina</taxon>
        <taxon>Kickxellomycetes</taxon>
        <taxon>Kickxellales</taxon>
        <taxon>Kickxellaceae</taxon>
        <taxon>Coemansia</taxon>
    </lineage>
</organism>
<reference evidence="1" key="1">
    <citation type="submission" date="2022-07" db="EMBL/GenBank/DDBJ databases">
        <title>Phylogenomic reconstructions and comparative analyses of Kickxellomycotina fungi.</title>
        <authorList>
            <person name="Reynolds N.K."/>
            <person name="Stajich J.E."/>
            <person name="Barry K."/>
            <person name="Grigoriev I.V."/>
            <person name="Crous P."/>
            <person name="Smith M.E."/>
        </authorList>
    </citation>
    <scope>NUCLEOTIDE SEQUENCE</scope>
    <source>
        <strain evidence="1">CBS 109366</strain>
    </source>
</reference>